<protein>
    <submittedName>
        <fullName evidence="1">Uncharacterized protein</fullName>
    </submittedName>
</protein>
<comment type="caution">
    <text evidence="1">The sequence shown here is derived from an EMBL/GenBank/DDBJ whole genome shotgun (WGS) entry which is preliminary data.</text>
</comment>
<keyword evidence="2" id="KW-1185">Reference proteome</keyword>
<accession>A0A8S1RNK3</accession>
<evidence type="ECO:0000313" key="2">
    <source>
        <dbReference type="Proteomes" id="UP000692954"/>
    </source>
</evidence>
<reference evidence="1" key="1">
    <citation type="submission" date="2021-01" db="EMBL/GenBank/DDBJ databases">
        <authorList>
            <consortium name="Genoscope - CEA"/>
            <person name="William W."/>
        </authorList>
    </citation>
    <scope>NUCLEOTIDE SEQUENCE</scope>
</reference>
<name>A0A8S1RNK3_9CILI</name>
<gene>
    <name evidence="1" type="ORF">PSON_ATCC_30995.1.T2010026</name>
</gene>
<evidence type="ECO:0000313" key="1">
    <source>
        <dbReference type="EMBL" id="CAD8128963.1"/>
    </source>
</evidence>
<dbReference type="AlphaFoldDB" id="A0A8S1RNK3"/>
<sequence length="136" mass="15530">MKIFTDILAKIDIFIQIISIITLQARMLQQIVHVYQIKSISYANLYSTMFICIPQNSCNGFVSVKQQPNKQSVSSLHIGIYNQNIHQKDHCYHYHIFVSNNYFITTNQNASISSSLSSQLENPTTTITQILQNPCS</sequence>
<organism evidence="1 2">
    <name type="scientific">Paramecium sonneborni</name>
    <dbReference type="NCBI Taxonomy" id="65129"/>
    <lineage>
        <taxon>Eukaryota</taxon>
        <taxon>Sar</taxon>
        <taxon>Alveolata</taxon>
        <taxon>Ciliophora</taxon>
        <taxon>Intramacronucleata</taxon>
        <taxon>Oligohymenophorea</taxon>
        <taxon>Peniculida</taxon>
        <taxon>Parameciidae</taxon>
        <taxon>Paramecium</taxon>
    </lineage>
</organism>
<dbReference type="EMBL" id="CAJJDN010000201">
    <property type="protein sequence ID" value="CAD8128963.1"/>
    <property type="molecule type" value="Genomic_DNA"/>
</dbReference>
<dbReference type="Proteomes" id="UP000692954">
    <property type="component" value="Unassembled WGS sequence"/>
</dbReference>
<proteinExistence type="predicted"/>